<evidence type="ECO:0000256" key="8">
    <source>
        <dbReference type="ARBA" id="ARBA00022989"/>
    </source>
</evidence>
<dbReference type="EMBL" id="VOHM01000029">
    <property type="protein sequence ID" value="TWT22745.1"/>
    <property type="molecule type" value="Genomic_DNA"/>
</dbReference>
<evidence type="ECO:0000256" key="4">
    <source>
        <dbReference type="ARBA" id="ARBA00022448"/>
    </source>
</evidence>
<evidence type="ECO:0000256" key="13">
    <source>
        <dbReference type="ARBA" id="ARBA00031538"/>
    </source>
</evidence>
<evidence type="ECO:0000256" key="17">
    <source>
        <dbReference type="SAM" id="MobiDB-lite"/>
    </source>
</evidence>
<keyword evidence="10" id="KW-0143">Chaperone</keyword>
<evidence type="ECO:0000256" key="2">
    <source>
        <dbReference type="ARBA" id="ARBA00010527"/>
    </source>
</evidence>
<evidence type="ECO:0000256" key="15">
    <source>
        <dbReference type="ARBA" id="ARBA00033342"/>
    </source>
</evidence>
<reference evidence="20 21" key="1">
    <citation type="submission" date="2019-08" db="EMBL/GenBank/DDBJ databases">
        <authorList>
            <person name="Lei W."/>
        </authorList>
    </citation>
    <scope>NUCLEOTIDE SEQUENCE [LARGE SCALE GENOMIC DNA]</scope>
    <source>
        <strain evidence="20 21">CCUG 58627</strain>
    </source>
</reference>
<comment type="function">
    <text evidence="11">Required for the insertion and/or proper folding and/or complex formation of integral membrane proteins into the membrane. Involved in integration of membrane proteins that insert both dependently and independently of the Sec translocase complex, as well as at least some lipoproteins. Aids folding of multispanning membrane proteins.</text>
</comment>
<comment type="subcellular location">
    <subcellularLocation>
        <location evidence="1">Cell membrane</location>
        <topology evidence="1">Multi-pass membrane protein</topology>
    </subcellularLocation>
    <subcellularLocation>
        <location evidence="16">Membrane</location>
        <topology evidence="16">Multi-pass membrane protein</topology>
    </subcellularLocation>
</comment>
<evidence type="ECO:0000256" key="10">
    <source>
        <dbReference type="ARBA" id="ARBA00023186"/>
    </source>
</evidence>
<evidence type="ECO:0000256" key="9">
    <source>
        <dbReference type="ARBA" id="ARBA00023136"/>
    </source>
</evidence>
<evidence type="ECO:0000256" key="18">
    <source>
        <dbReference type="SAM" id="Phobius"/>
    </source>
</evidence>
<evidence type="ECO:0000256" key="12">
    <source>
        <dbReference type="ARBA" id="ARBA00026028"/>
    </source>
</evidence>
<evidence type="ECO:0000256" key="16">
    <source>
        <dbReference type="RuleBase" id="RU003945"/>
    </source>
</evidence>
<gene>
    <name evidence="20" type="primary">yidC</name>
    <name evidence="20" type="ORF">FRX94_11060</name>
</gene>
<accession>A0A5C5UB44</accession>
<keyword evidence="7" id="KW-0653">Protein transport</keyword>
<evidence type="ECO:0000313" key="21">
    <source>
        <dbReference type="Proteomes" id="UP000320791"/>
    </source>
</evidence>
<evidence type="ECO:0000256" key="3">
    <source>
        <dbReference type="ARBA" id="ARBA00015325"/>
    </source>
</evidence>
<protein>
    <recommendedName>
        <fullName evidence="3">Membrane protein insertase YidC</fullName>
    </recommendedName>
    <alternativeName>
        <fullName evidence="15">Foldase YidC</fullName>
    </alternativeName>
    <alternativeName>
        <fullName evidence="14">Membrane integrase YidC</fullName>
    </alternativeName>
    <alternativeName>
        <fullName evidence="13">Membrane protein YidC</fullName>
    </alternativeName>
</protein>
<comment type="caution">
    <text evidence="20">The sequence shown here is derived from an EMBL/GenBank/DDBJ whole genome shotgun (WGS) entry which is preliminary data.</text>
</comment>
<evidence type="ECO:0000256" key="14">
    <source>
        <dbReference type="ARBA" id="ARBA00033245"/>
    </source>
</evidence>
<dbReference type="NCBIfam" id="TIGR03592">
    <property type="entry name" value="yidC_oxa1_cterm"/>
    <property type="match status" value="1"/>
</dbReference>
<evidence type="ECO:0000256" key="11">
    <source>
        <dbReference type="ARBA" id="ARBA00025034"/>
    </source>
</evidence>
<evidence type="ECO:0000256" key="7">
    <source>
        <dbReference type="ARBA" id="ARBA00022927"/>
    </source>
</evidence>
<keyword evidence="8 18" id="KW-1133">Transmembrane helix</keyword>
<dbReference type="GO" id="GO:0015031">
    <property type="term" value="P:protein transport"/>
    <property type="evidence" value="ECO:0007669"/>
    <property type="project" value="UniProtKB-KW"/>
</dbReference>
<sequence>MHLTMMEVFIYPVSGVMKLWHLMLHNVFGVDDQLAWLISLFGLIVTVRSIILPLAWKQFQATRMMVNMRPRLKAVQAEFADRTDADADKEQRAAMNEIYKEHNFSPKAGCFPALIQLPVFIGLYNLLIHMARPVEGIDASLIHPIGFLSSEEVRSFLQTRIWNIPVPAYVSMSAEQFQDLGTNRDEVFWFVLPLVVVASFFTIGNMSYSISRSYLTLDHENRVAVRMNHIIIGMVLIIPLMLISAAMYSPVPSAIVVYWVANNLWTLGQIVVLNFLIDKRYPLTQEFESFQDEAFERRVEKESQRKLFKWSIRKHRLMMLLQPHKFQEHRAAARTAKKEKRAQLNADREQKRLVRQQRNAAKRERREQLKAQKLAEEQAKKDGDAPAQPEPSPAAPQAPEPEPDTPDLADAPTEQFEQQTVSSPPAPPVPPDPPAPPAAPPRPQIPPRGKHALRDDPPRRATTEGA</sequence>
<feature type="transmembrane region" description="Helical" evidence="18">
    <location>
        <begin position="108"/>
        <end position="128"/>
    </location>
</feature>
<dbReference type="GO" id="GO:0051205">
    <property type="term" value="P:protein insertion into membrane"/>
    <property type="evidence" value="ECO:0007669"/>
    <property type="project" value="TreeGrafter"/>
</dbReference>
<keyword evidence="21" id="KW-1185">Reference proteome</keyword>
<dbReference type="InterPro" id="IPR001708">
    <property type="entry name" value="YidC/ALB3/OXA1/COX18"/>
</dbReference>
<comment type="subunit">
    <text evidence="12">Interacts with the Sec translocase complex via SecD. Specifically interacts with transmembrane segments of nascent integral membrane proteins during membrane integration.</text>
</comment>
<dbReference type="GO" id="GO:0005886">
    <property type="term" value="C:plasma membrane"/>
    <property type="evidence" value="ECO:0007669"/>
    <property type="project" value="UniProtKB-SubCell"/>
</dbReference>
<feature type="transmembrane region" description="Helical" evidence="18">
    <location>
        <begin position="34"/>
        <end position="56"/>
    </location>
</feature>
<feature type="compositionally biased region" description="Pro residues" evidence="17">
    <location>
        <begin position="424"/>
        <end position="446"/>
    </location>
</feature>
<organism evidence="20 21">
    <name type="scientific">Corynebacterium canis</name>
    <dbReference type="NCBI Taxonomy" id="679663"/>
    <lineage>
        <taxon>Bacteria</taxon>
        <taxon>Bacillati</taxon>
        <taxon>Actinomycetota</taxon>
        <taxon>Actinomycetes</taxon>
        <taxon>Mycobacteriales</taxon>
        <taxon>Corynebacteriaceae</taxon>
        <taxon>Corynebacterium</taxon>
    </lineage>
</organism>
<feature type="transmembrane region" description="Helical" evidence="18">
    <location>
        <begin position="229"/>
        <end position="249"/>
    </location>
</feature>
<dbReference type="AlphaFoldDB" id="A0A5C5UB44"/>
<dbReference type="Proteomes" id="UP000320791">
    <property type="component" value="Unassembled WGS sequence"/>
</dbReference>
<feature type="region of interest" description="Disordered" evidence="17">
    <location>
        <begin position="328"/>
        <end position="466"/>
    </location>
</feature>
<feature type="transmembrane region" description="Helical" evidence="18">
    <location>
        <begin position="255"/>
        <end position="277"/>
    </location>
</feature>
<dbReference type="CDD" id="cd20070">
    <property type="entry name" value="5TM_YidC_Alb3"/>
    <property type="match status" value="1"/>
</dbReference>
<feature type="compositionally biased region" description="Basic and acidic residues" evidence="17">
    <location>
        <begin position="452"/>
        <end position="466"/>
    </location>
</feature>
<evidence type="ECO:0000256" key="1">
    <source>
        <dbReference type="ARBA" id="ARBA00004651"/>
    </source>
</evidence>
<evidence type="ECO:0000256" key="6">
    <source>
        <dbReference type="ARBA" id="ARBA00022692"/>
    </source>
</evidence>
<keyword evidence="4" id="KW-0813">Transport</keyword>
<keyword evidence="6 16" id="KW-0812">Transmembrane</keyword>
<feature type="compositionally biased region" description="Pro residues" evidence="17">
    <location>
        <begin position="388"/>
        <end position="400"/>
    </location>
</feature>
<dbReference type="GO" id="GO:0032977">
    <property type="term" value="F:membrane insertase activity"/>
    <property type="evidence" value="ECO:0007669"/>
    <property type="project" value="InterPro"/>
</dbReference>
<feature type="domain" description="Membrane insertase YidC/Oxa/ALB C-terminal" evidence="19">
    <location>
        <begin position="36"/>
        <end position="274"/>
    </location>
</feature>
<proteinExistence type="inferred from homology"/>
<keyword evidence="5" id="KW-1003">Cell membrane</keyword>
<dbReference type="PANTHER" id="PTHR12428:SF65">
    <property type="entry name" value="CYTOCHROME C OXIDASE ASSEMBLY PROTEIN COX18, MITOCHONDRIAL"/>
    <property type="match status" value="1"/>
</dbReference>
<dbReference type="InterPro" id="IPR047196">
    <property type="entry name" value="YidC_ALB_C"/>
</dbReference>
<dbReference type="InterPro" id="IPR028055">
    <property type="entry name" value="YidC/Oxa/ALB_C"/>
</dbReference>
<dbReference type="PANTHER" id="PTHR12428">
    <property type="entry name" value="OXA1"/>
    <property type="match status" value="1"/>
</dbReference>
<dbReference type="OrthoDB" id="9780552at2"/>
<dbReference type="Pfam" id="PF02096">
    <property type="entry name" value="60KD_IMP"/>
    <property type="match status" value="1"/>
</dbReference>
<evidence type="ECO:0000256" key="5">
    <source>
        <dbReference type="ARBA" id="ARBA00022475"/>
    </source>
</evidence>
<evidence type="ECO:0000313" key="20">
    <source>
        <dbReference type="EMBL" id="TWT22745.1"/>
    </source>
</evidence>
<feature type="compositionally biased region" description="Basic and acidic residues" evidence="17">
    <location>
        <begin position="361"/>
        <end position="384"/>
    </location>
</feature>
<keyword evidence="9 18" id="KW-0472">Membrane</keyword>
<name>A0A5C5UB44_9CORY</name>
<feature type="transmembrane region" description="Helical" evidence="18">
    <location>
        <begin position="9"/>
        <end position="28"/>
    </location>
</feature>
<feature type="transmembrane region" description="Helical" evidence="18">
    <location>
        <begin position="187"/>
        <end position="208"/>
    </location>
</feature>
<comment type="similarity">
    <text evidence="2">Belongs to the OXA1/ALB3/YidC family. Type 1 subfamily.</text>
</comment>
<dbReference type="NCBIfam" id="NF001300">
    <property type="entry name" value="PRK00247.1"/>
    <property type="match status" value="1"/>
</dbReference>
<evidence type="ECO:0000259" key="19">
    <source>
        <dbReference type="Pfam" id="PF02096"/>
    </source>
</evidence>